<dbReference type="SUPFAM" id="SSF47986">
    <property type="entry name" value="DEATH domain"/>
    <property type="match status" value="1"/>
</dbReference>
<feature type="domain" description="Pyrin" evidence="1">
    <location>
        <begin position="46"/>
        <end position="137"/>
    </location>
</feature>
<evidence type="ECO:0000259" key="1">
    <source>
        <dbReference type="PROSITE" id="PS50824"/>
    </source>
</evidence>
<evidence type="ECO:0000313" key="3">
    <source>
        <dbReference type="Proteomes" id="UP000472272"/>
    </source>
</evidence>
<dbReference type="AlphaFoldDB" id="A0A670JMJ3"/>
<dbReference type="Pfam" id="PF02758">
    <property type="entry name" value="PYRIN"/>
    <property type="match status" value="1"/>
</dbReference>
<organism evidence="2 3">
    <name type="scientific">Podarcis muralis</name>
    <name type="common">Wall lizard</name>
    <name type="synonym">Lacerta muralis</name>
    <dbReference type="NCBI Taxonomy" id="64176"/>
    <lineage>
        <taxon>Eukaryota</taxon>
        <taxon>Metazoa</taxon>
        <taxon>Chordata</taxon>
        <taxon>Craniata</taxon>
        <taxon>Vertebrata</taxon>
        <taxon>Euteleostomi</taxon>
        <taxon>Lepidosauria</taxon>
        <taxon>Squamata</taxon>
        <taxon>Bifurcata</taxon>
        <taxon>Unidentata</taxon>
        <taxon>Episquamata</taxon>
        <taxon>Laterata</taxon>
        <taxon>Lacertibaenia</taxon>
        <taxon>Lacertidae</taxon>
        <taxon>Podarcis</taxon>
    </lineage>
</organism>
<protein>
    <recommendedName>
        <fullName evidence="1">Pyrin domain-containing protein</fullName>
    </recommendedName>
</protein>
<evidence type="ECO:0000313" key="2">
    <source>
        <dbReference type="Ensembl" id="ENSPMRP00000024202.1"/>
    </source>
</evidence>
<dbReference type="Ensembl" id="ENSPMRT00000025668.1">
    <property type="protein sequence ID" value="ENSPMRP00000024202.1"/>
    <property type="gene ID" value="ENSPMRG00000015645.1"/>
</dbReference>
<reference evidence="2" key="3">
    <citation type="submission" date="2025-09" db="UniProtKB">
        <authorList>
            <consortium name="Ensembl"/>
        </authorList>
    </citation>
    <scope>IDENTIFICATION</scope>
</reference>
<dbReference type="Gene3D" id="1.10.533.10">
    <property type="entry name" value="Death Domain, Fas"/>
    <property type="match status" value="1"/>
</dbReference>
<keyword evidence="3" id="KW-1185">Reference proteome</keyword>
<sequence length="144" mass="16550">MLTSCPLPPASITQSCWFCSRLRLFPFLPNFDISSALPFCCRRSTVAKTTHSRLLGTLENLANYNLRKFKYYLNSLPIKEGYSNIPRGRLEKADPMDLTQLLLGYYNEHYAVEVVLTVLKSINQRDLERNLLAITENDGEKILF</sequence>
<dbReference type="Proteomes" id="UP000472272">
    <property type="component" value="Chromosome 13"/>
</dbReference>
<dbReference type="CDD" id="cd08321">
    <property type="entry name" value="Pyrin_ASC-like"/>
    <property type="match status" value="1"/>
</dbReference>
<reference evidence="2 3" key="1">
    <citation type="journal article" date="2019" name="Proc. Natl. Acad. Sci. U.S.A.">
        <title>Regulatory changes in pterin and carotenoid genes underlie balanced color polymorphisms in the wall lizard.</title>
        <authorList>
            <person name="Andrade P."/>
            <person name="Pinho C."/>
            <person name="Perez I de Lanuza G."/>
            <person name="Afonso S."/>
            <person name="Brejcha J."/>
            <person name="Rubin C.J."/>
            <person name="Wallerman O."/>
            <person name="Pereira P."/>
            <person name="Sabatino S.J."/>
            <person name="Bellati A."/>
            <person name="Pellitteri-Rosa D."/>
            <person name="Bosakova Z."/>
            <person name="Bunikis I."/>
            <person name="Carretero M.A."/>
            <person name="Feiner N."/>
            <person name="Marsik P."/>
            <person name="Pauperio F."/>
            <person name="Salvi D."/>
            <person name="Soler L."/>
            <person name="While G.M."/>
            <person name="Uller T."/>
            <person name="Font E."/>
            <person name="Andersson L."/>
            <person name="Carneiro M."/>
        </authorList>
    </citation>
    <scope>NUCLEOTIDE SEQUENCE</scope>
</reference>
<proteinExistence type="predicted"/>
<reference evidence="2" key="2">
    <citation type="submission" date="2025-08" db="UniProtKB">
        <authorList>
            <consortium name="Ensembl"/>
        </authorList>
    </citation>
    <scope>IDENTIFICATION</scope>
</reference>
<dbReference type="GeneTree" id="ENSGT01030000235085"/>
<name>A0A670JMJ3_PODMU</name>
<dbReference type="SMART" id="SM01289">
    <property type="entry name" value="PYRIN"/>
    <property type="match status" value="1"/>
</dbReference>
<dbReference type="InterPro" id="IPR011029">
    <property type="entry name" value="DEATH-like_dom_sf"/>
</dbReference>
<dbReference type="PROSITE" id="PS50824">
    <property type="entry name" value="DAPIN"/>
    <property type="match status" value="1"/>
</dbReference>
<dbReference type="InterPro" id="IPR004020">
    <property type="entry name" value="DAPIN"/>
</dbReference>
<accession>A0A670JMJ3</accession>